<accession>A0AAP2URD7</accession>
<gene>
    <name evidence="1" type="ORF">MKC95_19775</name>
</gene>
<evidence type="ECO:0000313" key="1">
    <source>
        <dbReference type="EMBL" id="MCR0235011.1"/>
    </source>
</evidence>
<organism evidence="1 2">
    <name type="scientific">Clostridium innocuum</name>
    <dbReference type="NCBI Taxonomy" id="1522"/>
    <lineage>
        <taxon>Bacteria</taxon>
        <taxon>Bacillati</taxon>
        <taxon>Bacillota</taxon>
        <taxon>Clostridia</taxon>
        <taxon>Eubacteriales</taxon>
        <taxon>Clostridiaceae</taxon>
        <taxon>Clostridium</taxon>
    </lineage>
</organism>
<sequence>MDNFKPSYETYKKIISDIKETGKYCDYSNAIDKDEFILMRHDIEFSIERAYNLSLVESENGFYSTYFVQITNNFYNAFSLKNMILLKQMIDNGHHIGLHYHLNGQTDFLEVRDGVRDQIRILSEMLGTKIDRFSIHRPIKEVYYHKIQIPGIYNAYAPEFFSYADEITDYTKLDVKYIADSKHHWNYGIPLGKDLTENKKIQILIHPFSWTEEGYDNFNNFKSLLNEKDDELITTLNDEFKRFSEIHNEIKNEQCYFHIDK</sequence>
<protein>
    <submittedName>
        <fullName evidence="1">Uncharacterized protein</fullName>
    </submittedName>
</protein>
<evidence type="ECO:0000313" key="2">
    <source>
        <dbReference type="Proteomes" id="UP001203972"/>
    </source>
</evidence>
<dbReference type="EMBL" id="JAKTMA010000047">
    <property type="protein sequence ID" value="MCR0235011.1"/>
    <property type="molecule type" value="Genomic_DNA"/>
</dbReference>
<reference evidence="1" key="1">
    <citation type="journal article" date="2022" name="Clin. Infect. Dis.">
        <title>Association between Clostridium innocuum and antibiotic-associated diarrhea in adults and children: A cross-sectional study and comparative genomics analysis.</title>
        <authorList>
            <person name="Cherny K.E."/>
            <person name="Muscat E.B."/>
            <person name="Balaji A."/>
            <person name="Mukherjee J."/>
            <person name="Ozer E.A."/>
            <person name="Angarone M.P."/>
            <person name="Hauser A.R."/>
            <person name="Sichel J.S."/>
            <person name="Amponsah E."/>
            <person name="Kociolek L.K."/>
        </authorList>
    </citation>
    <scope>NUCLEOTIDE SEQUENCE</scope>
    <source>
        <strain evidence="1">NU1-AC-029v</strain>
    </source>
</reference>
<dbReference type="AlphaFoldDB" id="A0AAP2URD7"/>
<comment type="caution">
    <text evidence="1">The sequence shown here is derived from an EMBL/GenBank/DDBJ whole genome shotgun (WGS) entry which is preliminary data.</text>
</comment>
<dbReference type="Proteomes" id="UP001203972">
    <property type="component" value="Unassembled WGS sequence"/>
</dbReference>
<name>A0AAP2URD7_CLOIN</name>
<proteinExistence type="predicted"/>
<dbReference type="RefSeq" id="WP_008816475.1">
    <property type="nucleotide sequence ID" value="NZ_AP025565.1"/>
</dbReference>